<dbReference type="Pfam" id="PF01243">
    <property type="entry name" value="PNPOx_N"/>
    <property type="match status" value="1"/>
</dbReference>
<feature type="domain" description="Pyridoxamine 5'-phosphate oxidase N-terminal" evidence="1">
    <location>
        <begin position="32"/>
        <end position="153"/>
    </location>
</feature>
<dbReference type="Proteomes" id="UP001271769">
    <property type="component" value="Unassembled WGS sequence"/>
</dbReference>
<dbReference type="PANTHER" id="PTHR42815">
    <property type="entry name" value="FAD-BINDING, PUTATIVE (AFU_ORTHOLOGUE AFUA_6G07600)-RELATED"/>
    <property type="match status" value="1"/>
</dbReference>
<dbReference type="InterPro" id="IPR012349">
    <property type="entry name" value="Split_barrel_FMN-bd"/>
</dbReference>
<evidence type="ECO:0000259" key="1">
    <source>
        <dbReference type="Pfam" id="PF01243"/>
    </source>
</evidence>
<dbReference type="EMBL" id="JAXCLX010000002">
    <property type="protein sequence ID" value="MDY0872983.1"/>
    <property type="molecule type" value="Genomic_DNA"/>
</dbReference>
<proteinExistence type="predicted"/>
<dbReference type="InterPro" id="IPR011576">
    <property type="entry name" value="Pyridox_Oxase_N"/>
</dbReference>
<sequence length="207" mass="22451">MNDQSKIAESDALRDLYGEPVPASLVKEMTFLTEPYAAFIKASPFVVLSTCGEEGLDASPRGGPPGFVRIVDKKTLMLPDRSGNNRVDSLSNVVTDSRVALLFLVPGVGETMRVNGRAKISVDPQLVASFADVNGKIPRSVLIIEIDRAYVHCSQSLSRSKLWDPAAQVDRKALPSIGQMLQACRAEFDGAAYDKRNEEEGGLIPED</sequence>
<dbReference type="RefSeq" id="WP_320501451.1">
    <property type="nucleotide sequence ID" value="NZ_JAXCLX010000002.1"/>
</dbReference>
<evidence type="ECO:0000313" key="3">
    <source>
        <dbReference type="Proteomes" id="UP001271769"/>
    </source>
</evidence>
<evidence type="ECO:0000313" key="2">
    <source>
        <dbReference type="EMBL" id="MDY0872983.1"/>
    </source>
</evidence>
<reference evidence="2 3" key="1">
    <citation type="journal article" date="2013" name="Antonie Van Leeuwenhoek">
        <title>Dongia rigui sp. nov., isolated from freshwater of a large wetland in Korea.</title>
        <authorList>
            <person name="Baik K.S."/>
            <person name="Hwang Y.M."/>
            <person name="Choi J.S."/>
            <person name="Kwon J."/>
            <person name="Seong C.N."/>
        </authorList>
    </citation>
    <scope>NUCLEOTIDE SEQUENCE [LARGE SCALE GENOMIC DNA]</scope>
    <source>
        <strain evidence="2 3">04SU4-P</strain>
    </source>
</reference>
<accession>A0ABU5E0H6</accession>
<dbReference type="PANTHER" id="PTHR42815:SF2">
    <property type="entry name" value="FAD-BINDING, PUTATIVE (AFU_ORTHOLOGUE AFUA_6G07600)-RELATED"/>
    <property type="match status" value="1"/>
</dbReference>
<dbReference type="SUPFAM" id="SSF50475">
    <property type="entry name" value="FMN-binding split barrel"/>
    <property type="match status" value="1"/>
</dbReference>
<keyword evidence="3" id="KW-1185">Reference proteome</keyword>
<dbReference type="NCBIfam" id="TIGR04025">
    <property type="entry name" value="PPOX_FMN_DR2398"/>
    <property type="match status" value="1"/>
</dbReference>
<comment type="caution">
    <text evidence="2">The sequence shown here is derived from an EMBL/GenBank/DDBJ whole genome shotgun (WGS) entry which is preliminary data.</text>
</comment>
<dbReference type="InterPro" id="IPR024029">
    <property type="entry name" value="Pyridox_Oxase_FMN-dep"/>
</dbReference>
<gene>
    <name evidence="2" type="ORF">SMD31_13660</name>
</gene>
<name>A0ABU5E0H6_9PROT</name>
<dbReference type="Gene3D" id="2.30.110.10">
    <property type="entry name" value="Electron Transport, Fmn-binding Protein, Chain A"/>
    <property type="match status" value="1"/>
</dbReference>
<organism evidence="2 3">
    <name type="scientific">Dongia rigui</name>
    <dbReference type="NCBI Taxonomy" id="940149"/>
    <lineage>
        <taxon>Bacteria</taxon>
        <taxon>Pseudomonadati</taxon>
        <taxon>Pseudomonadota</taxon>
        <taxon>Alphaproteobacteria</taxon>
        <taxon>Rhodospirillales</taxon>
        <taxon>Dongiaceae</taxon>
        <taxon>Dongia</taxon>
    </lineage>
</organism>
<protein>
    <submittedName>
        <fullName evidence="2">Pyridoxamine 5'-phosphate oxidase family protein</fullName>
    </submittedName>
</protein>